<reference evidence="8 9" key="1">
    <citation type="journal article" date="2016" name="Int. J. Syst. Evol. Microbiol.">
        <title>Oceanobacillus halophilus sp. nov., a novel moderately halophilic bacterium from a hypersaline lake.</title>
        <authorList>
            <person name="Amoozegar M.A."/>
            <person name="Bagheri M."/>
            <person name="Makhdoumi A."/>
            <person name="Nikou M.M."/>
            <person name="Fazeli S.A.S."/>
            <person name="Schumann P."/>
            <person name="Sproer C."/>
            <person name="Sanchez-Porro C."/>
            <person name="Ventosa A."/>
        </authorList>
    </citation>
    <scope>NUCLEOTIDE SEQUENCE [LARGE SCALE GENOMIC DNA]</scope>
    <source>
        <strain evidence="8 9">DSM 23996</strain>
    </source>
</reference>
<dbReference type="AlphaFoldDB" id="A0A495A1B4"/>
<dbReference type="EMBL" id="RBZP01000007">
    <property type="protein sequence ID" value="RKQ33253.1"/>
    <property type="molecule type" value="Genomic_DNA"/>
</dbReference>
<proteinExistence type="predicted"/>
<evidence type="ECO:0000256" key="1">
    <source>
        <dbReference type="ARBA" id="ARBA00004651"/>
    </source>
</evidence>
<dbReference type="Proteomes" id="UP000269301">
    <property type="component" value="Unassembled WGS sequence"/>
</dbReference>
<dbReference type="PANTHER" id="PTHR35007">
    <property type="entry name" value="INTEGRAL MEMBRANE PROTEIN-RELATED"/>
    <property type="match status" value="1"/>
</dbReference>
<dbReference type="GO" id="GO:0005886">
    <property type="term" value="C:plasma membrane"/>
    <property type="evidence" value="ECO:0007669"/>
    <property type="project" value="UniProtKB-SubCell"/>
</dbReference>
<name>A0A495A1B4_9BACI</name>
<dbReference type="PANTHER" id="PTHR35007:SF2">
    <property type="entry name" value="PILUS ASSEMBLE PROTEIN"/>
    <property type="match status" value="1"/>
</dbReference>
<evidence type="ECO:0000256" key="4">
    <source>
        <dbReference type="ARBA" id="ARBA00022989"/>
    </source>
</evidence>
<feature type="transmembrane region" description="Helical" evidence="6">
    <location>
        <begin position="6"/>
        <end position="21"/>
    </location>
</feature>
<evidence type="ECO:0000256" key="2">
    <source>
        <dbReference type="ARBA" id="ARBA00022475"/>
    </source>
</evidence>
<evidence type="ECO:0000313" key="9">
    <source>
        <dbReference type="Proteomes" id="UP000269301"/>
    </source>
</evidence>
<keyword evidence="3 6" id="KW-0812">Transmembrane</keyword>
<dbReference type="RefSeq" id="WP_121204415.1">
    <property type="nucleotide sequence ID" value="NZ_RBZP01000007.1"/>
</dbReference>
<keyword evidence="2" id="KW-1003">Cell membrane</keyword>
<dbReference type="OrthoDB" id="9810662at2"/>
<evidence type="ECO:0000259" key="7">
    <source>
        <dbReference type="Pfam" id="PF00482"/>
    </source>
</evidence>
<feature type="transmembrane region" description="Helical" evidence="6">
    <location>
        <begin position="280"/>
        <end position="304"/>
    </location>
</feature>
<evidence type="ECO:0000256" key="5">
    <source>
        <dbReference type="ARBA" id="ARBA00023136"/>
    </source>
</evidence>
<comment type="caution">
    <text evidence="8">The sequence shown here is derived from an EMBL/GenBank/DDBJ whole genome shotgun (WGS) entry which is preliminary data.</text>
</comment>
<accession>A0A495A1B4</accession>
<evidence type="ECO:0000313" key="8">
    <source>
        <dbReference type="EMBL" id="RKQ33253.1"/>
    </source>
</evidence>
<evidence type="ECO:0000256" key="6">
    <source>
        <dbReference type="SAM" id="Phobius"/>
    </source>
</evidence>
<sequence>MLYVSYFITIILLIYGLLKWRQEKRRAIQNRITAVFQMNEVETERFLEPTDEMKKLSFSKRIIAPIWKKIVRSYKSNLSNEKKEKIEMNLLQAGNPFGMSAVEFRIVQASLYIILPIIFGLYSFLLQPSTGVILLFILGGFAVASYVPSYYLKQKAKARNKKALQELPDFIDLLTVSIEAGLGFDSALSKVVSKKDGVLSREFQRSLEEMRLGKTRKEALSGVRERIFIDDVKSLIGSIIQAEQLGIGMVQVLNVQSSEIREKRKQRAEEQAMKAPIKMLFPLVLFIFPSLFVVLLGPAIIGLIDTFQ</sequence>
<keyword evidence="4 6" id="KW-1133">Transmembrane helix</keyword>
<dbReference type="InterPro" id="IPR018076">
    <property type="entry name" value="T2SS_GspF_dom"/>
</dbReference>
<gene>
    <name evidence="8" type="ORF">D8M06_10795</name>
</gene>
<protein>
    <submittedName>
        <fullName evidence="8">Type II secretion system F family protein</fullName>
    </submittedName>
</protein>
<evidence type="ECO:0000256" key="3">
    <source>
        <dbReference type="ARBA" id="ARBA00022692"/>
    </source>
</evidence>
<comment type="subcellular location">
    <subcellularLocation>
        <location evidence="1">Cell membrane</location>
        <topology evidence="1">Multi-pass membrane protein</topology>
    </subcellularLocation>
</comment>
<dbReference type="Pfam" id="PF00482">
    <property type="entry name" value="T2SSF"/>
    <property type="match status" value="1"/>
</dbReference>
<keyword evidence="5 6" id="KW-0472">Membrane</keyword>
<feature type="transmembrane region" description="Helical" evidence="6">
    <location>
        <begin position="132"/>
        <end position="152"/>
    </location>
</feature>
<organism evidence="8 9">
    <name type="scientific">Oceanobacillus halophilus</name>
    <dbReference type="NCBI Taxonomy" id="930130"/>
    <lineage>
        <taxon>Bacteria</taxon>
        <taxon>Bacillati</taxon>
        <taxon>Bacillota</taxon>
        <taxon>Bacilli</taxon>
        <taxon>Bacillales</taxon>
        <taxon>Bacillaceae</taxon>
        <taxon>Oceanobacillus</taxon>
    </lineage>
</organism>
<feature type="domain" description="Type II secretion system protein GspF" evidence="7">
    <location>
        <begin position="170"/>
        <end position="296"/>
    </location>
</feature>
<feature type="transmembrane region" description="Helical" evidence="6">
    <location>
        <begin position="109"/>
        <end position="126"/>
    </location>
</feature>
<keyword evidence="9" id="KW-1185">Reference proteome</keyword>